<accession>A0A8S1N3H0</accession>
<evidence type="ECO:0000313" key="2">
    <source>
        <dbReference type="Proteomes" id="UP000692954"/>
    </source>
</evidence>
<organism evidence="1 2">
    <name type="scientific">Paramecium sonneborni</name>
    <dbReference type="NCBI Taxonomy" id="65129"/>
    <lineage>
        <taxon>Eukaryota</taxon>
        <taxon>Sar</taxon>
        <taxon>Alveolata</taxon>
        <taxon>Ciliophora</taxon>
        <taxon>Intramacronucleata</taxon>
        <taxon>Oligohymenophorea</taxon>
        <taxon>Peniculida</taxon>
        <taxon>Parameciidae</taxon>
        <taxon>Paramecium</taxon>
    </lineage>
</organism>
<proteinExistence type="predicted"/>
<dbReference type="Proteomes" id="UP000692954">
    <property type="component" value="Unassembled WGS sequence"/>
</dbReference>
<protein>
    <submittedName>
        <fullName evidence="1">Uncharacterized protein</fullName>
    </submittedName>
</protein>
<dbReference type="OrthoDB" id="302055at2759"/>
<sequence length="286" mass="34101">MIKKSISKEKSKDIAECNKRTKKEVGKPVGISKAIQDIDLPKIWSYQKVEKNLISYLISIGRHVSLHLAGTNRIKKNKLQDEKIKQKQQKYQVIQNTRLLYDYLERIAKSLFGWQCTKLNIVYFFRNNNLFKLGYQKQTLINEKWNSIIRNIKFLLNEAFYYELIEILIYFENNYTSEYIADNLIQKSKQLDQVPQLVQNMFILLNKEQIIEPLGQIETCVQLENLKIIYINSLKSHKTYLQKMIDNIREIMNQEVSNNNQYVNDEDQEMLKINNDRDLDMDLQEF</sequence>
<keyword evidence="2" id="KW-1185">Reference proteome</keyword>
<name>A0A8S1N3H0_9CILI</name>
<dbReference type="AlphaFoldDB" id="A0A8S1N3H0"/>
<comment type="caution">
    <text evidence="1">The sequence shown here is derived from an EMBL/GenBank/DDBJ whole genome shotgun (WGS) entry which is preliminary data.</text>
</comment>
<dbReference type="EMBL" id="CAJJDN010000045">
    <property type="protein sequence ID" value="CAD8083575.1"/>
    <property type="molecule type" value="Genomic_DNA"/>
</dbReference>
<evidence type="ECO:0000313" key="1">
    <source>
        <dbReference type="EMBL" id="CAD8083575.1"/>
    </source>
</evidence>
<reference evidence="1" key="1">
    <citation type="submission" date="2021-01" db="EMBL/GenBank/DDBJ databases">
        <authorList>
            <consortium name="Genoscope - CEA"/>
            <person name="William W."/>
        </authorList>
    </citation>
    <scope>NUCLEOTIDE SEQUENCE</scope>
</reference>
<gene>
    <name evidence="1" type="ORF">PSON_ATCC_30995.1.T0450156</name>
</gene>